<dbReference type="EMBL" id="FOGJ01000018">
    <property type="protein sequence ID" value="SES09082.1"/>
    <property type="molecule type" value="Genomic_DNA"/>
</dbReference>
<keyword evidence="1" id="KW-0812">Transmembrane</keyword>
<dbReference type="InterPro" id="IPR043128">
    <property type="entry name" value="Rev_trsase/Diguanyl_cyclase"/>
</dbReference>
<organism evidence="4 5">
    <name type="scientific">Butyrivibrio fibrisolvens</name>
    <dbReference type="NCBI Taxonomy" id="831"/>
    <lineage>
        <taxon>Bacteria</taxon>
        <taxon>Bacillati</taxon>
        <taxon>Bacillota</taxon>
        <taxon>Clostridia</taxon>
        <taxon>Lachnospirales</taxon>
        <taxon>Lachnospiraceae</taxon>
        <taxon>Butyrivibrio</taxon>
    </lineage>
</organism>
<evidence type="ECO:0000313" key="4">
    <source>
        <dbReference type="EMBL" id="SES09082.1"/>
    </source>
</evidence>
<evidence type="ECO:0000256" key="1">
    <source>
        <dbReference type="SAM" id="Phobius"/>
    </source>
</evidence>
<dbReference type="AlphaFoldDB" id="A0A1H9UI91"/>
<evidence type="ECO:0000313" key="3">
    <source>
        <dbReference type="EMBL" id="PWT28235.1"/>
    </source>
</evidence>
<dbReference type="SMART" id="SM00267">
    <property type="entry name" value="GGDEF"/>
    <property type="match status" value="1"/>
</dbReference>
<accession>A0A1H9UI91</accession>
<dbReference type="EMBL" id="NXNG01000001">
    <property type="protein sequence ID" value="PWT28235.1"/>
    <property type="molecule type" value="Genomic_DNA"/>
</dbReference>
<dbReference type="RefSeq" id="WP_022757090.1">
    <property type="nucleotide sequence ID" value="NZ_CM009896.1"/>
</dbReference>
<evidence type="ECO:0000259" key="2">
    <source>
        <dbReference type="PROSITE" id="PS50887"/>
    </source>
</evidence>
<evidence type="ECO:0000313" key="6">
    <source>
        <dbReference type="Proteomes" id="UP000245488"/>
    </source>
</evidence>
<keyword evidence="1" id="KW-0472">Membrane</keyword>
<reference evidence="4 5" key="1">
    <citation type="submission" date="2016-10" db="EMBL/GenBank/DDBJ databases">
        <authorList>
            <person name="de Groot N.N."/>
        </authorList>
    </citation>
    <scope>NUCLEOTIDE SEQUENCE [LARGE SCALE GENOMIC DNA]</scope>
    <source>
        <strain evidence="4 5">AR40</strain>
    </source>
</reference>
<dbReference type="Pfam" id="PF00990">
    <property type="entry name" value="GGDEF"/>
    <property type="match status" value="1"/>
</dbReference>
<feature type="transmembrane region" description="Helical" evidence="1">
    <location>
        <begin position="21"/>
        <end position="41"/>
    </location>
</feature>
<protein>
    <submittedName>
        <fullName evidence="4">Diguanylate cyclase (GGDEF) domain-containing protein</fullName>
    </submittedName>
</protein>
<sequence length="248" mass="28615">MNPIKEIQKQKYADSFKALKIIQLILMILVIIVYIVLFMSVPDMRNYVEHSDLLKVTNISLFVLILIGILVTIFDLSKYVPVLTEYEEQKNKSYLDALTGIPNRFSCDLVFEMYGEDRKLSNVACAVIIINNLIDINREKGRIAGNQALVDFSWMLEDISDNYGFAGRNGGNEFLLIVENCDDLKMKEFFQKLDKRVYEYNMQPGKDSIEISYAYVINSTFHASKFSDIIAEAYRKIKENKKKQAKAQ</sequence>
<dbReference type="InterPro" id="IPR029787">
    <property type="entry name" value="Nucleotide_cyclase"/>
</dbReference>
<dbReference type="InterPro" id="IPR000160">
    <property type="entry name" value="GGDEF_dom"/>
</dbReference>
<name>A0A1H9UI91_BUTFI</name>
<keyword evidence="6" id="KW-1185">Reference proteome</keyword>
<dbReference type="eggNOG" id="COG2199">
    <property type="taxonomic scope" value="Bacteria"/>
</dbReference>
<dbReference type="Proteomes" id="UP000182584">
    <property type="component" value="Unassembled WGS sequence"/>
</dbReference>
<keyword evidence="1" id="KW-1133">Transmembrane helix</keyword>
<feature type="domain" description="GGDEF" evidence="2">
    <location>
        <begin position="121"/>
        <end position="248"/>
    </location>
</feature>
<dbReference type="Gene3D" id="3.30.70.270">
    <property type="match status" value="1"/>
</dbReference>
<dbReference type="SUPFAM" id="SSF55073">
    <property type="entry name" value="Nucleotide cyclase"/>
    <property type="match status" value="1"/>
</dbReference>
<evidence type="ECO:0000313" key="5">
    <source>
        <dbReference type="Proteomes" id="UP000182584"/>
    </source>
</evidence>
<reference evidence="3 6" key="2">
    <citation type="submission" date="2017-09" db="EMBL/GenBank/DDBJ databases">
        <title>High-quality draft genome sequence of Butyrivibrio fibrisolvens INBov1, isolated from cow rumen.</title>
        <authorList>
            <person name="Rodriguez Hernaez J."/>
            <person name="Rivarola M."/>
            <person name="Paniego N."/>
            <person name="Cravero S."/>
            <person name="Ceron Cucchi M."/>
            <person name="Martinez M.C."/>
        </authorList>
    </citation>
    <scope>NUCLEOTIDE SEQUENCE [LARGE SCALE GENOMIC DNA]</scope>
    <source>
        <strain evidence="3 6">INBov1</strain>
    </source>
</reference>
<dbReference type="Proteomes" id="UP000245488">
    <property type="component" value="Chromosome"/>
</dbReference>
<dbReference type="OrthoDB" id="2050479at2"/>
<gene>
    <name evidence="3" type="ORF">CPT75_14480</name>
    <name evidence="4" type="ORF">SAMN04487884_118105</name>
</gene>
<dbReference type="PROSITE" id="PS50887">
    <property type="entry name" value="GGDEF"/>
    <property type="match status" value="1"/>
</dbReference>
<feature type="transmembrane region" description="Helical" evidence="1">
    <location>
        <begin position="53"/>
        <end position="74"/>
    </location>
</feature>
<proteinExistence type="predicted"/>